<proteinExistence type="predicted"/>
<dbReference type="Proteomes" id="UP000323257">
    <property type="component" value="Unassembled WGS sequence"/>
</dbReference>
<evidence type="ECO:0000313" key="2">
    <source>
        <dbReference type="Proteomes" id="UP000323257"/>
    </source>
</evidence>
<organism evidence="1 2">
    <name type="scientific">Paenibacillus methanolicus</name>
    <dbReference type="NCBI Taxonomy" id="582686"/>
    <lineage>
        <taxon>Bacteria</taxon>
        <taxon>Bacillati</taxon>
        <taxon>Bacillota</taxon>
        <taxon>Bacilli</taxon>
        <taxon>Bacillales</taxon>
        <taxon>Paenibacillaceae</taxon>
        <taxon>Paenibacillus</taxon>
    </lineage>
</organism>
<reference evidence="1 2" key="1">
    <citation type="submission" date="2019-07" db="EMBL/GenBank/DDBJ databases">
        <title>Genomic Encyclopedia of Type Strains, Phase III (KMG-III): the genomes of soil and plant-associated and newly described type strains.</title>
        <authorList>
            <person name="Whitman W."/>
        </authorList>
    </citation>
    <scope>NUCLEOTIDE SEQUENCE [LARGE SCALE GENOMIC DNA]</scope>
    <source>
        <strain evidence="1 2">BL24</strain>
    </source>
</reference>
<keyword evidence="2" id="KW-1185">Reference proteome</keyword>
<accession>A0A5S5BZA5</accession>
<dbReference type="OrthoDB" id="2679154at2"/>
<gene>
    <name evidence="1" type="ORF">BCM02_108170</name>
</gene>
<protein>
    <submittedName>
        <fullName evidence="1">Uncharacterized protein</fullName>
    </submittedName>
</protein>
<evidence type="ECO:0000313" key="1">
    <source>
        <dbReference type="EMBL" id="TYP72515.1"/>
    </source>
</evidence>
<name>A0A5S5BZA5_9BACL</name>
<sequence>MQRCENYRFIETRRPFRDLTFKFYSDGSLTIIDNEAESVVSPRDLRGESYDFYVRRRLAFIRKNLTEKIQKYA</sequence>
<comment type="caution">
    <text evidence="1">The sequence shown here is derived from an EMBL/GenBank/DDBJ whole genome shotgun (WGS) entry which is preliminary data.</text>
</comment>
<dbReference type="EMBL" id="VNHS01000008">
    <property type="protein sequence ID" value="TYP72515.1"/>
    <property type="molecule type" value="Genomic_DNA"/>
</dbReference>
<dbReference type="AlphaFoldDB" id="A0A5S5BZA5"/>